<evidence type="ECO:0000256" key="1">
    <source>
        <dbReference type="SAM" id="MobiDB-lite"/>
    </source>
</evidence>
<proteinExistence type="predicted"/>
<keyword evidence="6" id="KW-1185">Reference proteome</keyword>
<dbReference type="EMBL" id="JAIWYP010000008">
    <property type="protein sequence ID" value="KAH3780303.1"/>
    <property type="molecule type" value="Genomic_DNA"/>
</dbReference>
<organism evidence="3 6">
    <name type="scientific">Dreissena polymorpha</name>
    <name type="common">Zebra mussel</name>
    <name type="synonym">Mytilus polymorpha</name>
    <dbReference type="NCBI Taxonomy" id="45954"/>
    <lineage>
        <taxon>Eukaryota</taxon>
        <taxon>Metazoa</taxon>
        <taxon>Spiralia</taxon>
        <taxon>Lophotrochozoa</taxon>
        <taxon>Mollusca</taxon>
        <taxon>Bivalvia</taxon>
        <taxon>Autobranchia</taxon>
        <taxon>Heteroconchia</taxon>
        <taxon>Euheterodonta</taxon>
        <taxon>Imparidentia</taxon>
        <taxon>Neoheterodontei</taxon>
        <taxon>Myida</taxon>
        <taxon>Dreissenoidea</taxon>
        <taxon>Dreissenidae</taxon>
        <taxon>Dreissena</taxon>
    </lineage>
</organism>
<sequence length="110" mass="11815">MGFNGFPDPLGPSKTRADPFSVAHVRPRTYTGITDLLLLNLAWLNATSPSKKLYTGAAADARAIYQARVSFVIGLRSRDRAPPISDGHAPPPTESRKSSQSVNPRSVRAG</sequence>
<dbReference type="EMBL" id="JAIWYP010000008">
    <property type="protein sequence ID" value="KAH3780291.1"/>
    <property type="molecule type" value="Genomic_DNA"/>
</dbReference>
<protein>
    <submittedName>
        <fullName evidence="3">Uncharacterized protein</fullName>
    </submittedName>
</protein>
<dbReference type="EMBL" id="JAIWYP010000008">
    <property type="protein sequence ID" value="KAH3780323.1"/>
    <property type="molecule type" value="Genomic_DNA"/>
</dbReference>
<reference evidence="3" key="2">
    <citation type="submission" date="2020-11" db="EMBL/GenBank/DDBJ databases">
        <authorList>
            <person name="McCartney M.A."/>
            <person name="Auch B."/>
            <person name="Kono T."/>
            <person name="Mallez S."/>
            <person name="Becker A."/>
            <person name="Gohl D.M."/>
            <person name="Silverstein K.A.T."/>
            <person name="Koren S."/>
            <person name="Bechman K.B."/>
            <person name="Herman A."/>
            <person name="Abrahante J.E."/>
            <person name="Garbe J."/>
        </authorList>
    </citation>
    <scope>NUCLEOTIDE SEQUENCE</scope>
    <source>
        <strain evidence="3">Duluth1</strain>
        <tissue evidence="3">Whole animal</tissue>
    </source>
</reference>
<evidence type="ECO:0000313" key="5">
    <source>
        <dbReference type="EMBL" id="KAH3859585.1"/>
    </source>
</evidence>
<dbReference type="EMBL" id="JAIWYP010000003">
    <property type="protein sequence ID" value="KAH3859585.1"/>
    <property type="molecule type" value="Genomic_DNA"/>
</dbReference>
<dbReference type="AlphaFoldDB" id="A0A9D4IQM2"/>
<comment type="caution">
    <text evidence="3">The sequence shown here is derived from an EMBL/GenBank/DDBJ whole genome shotgun (WGS) entry which is preliminary data.</text>
</comment>
<feature type="region of interest" description="Disordered" evidence="1">
    <location>
        <begin position="1"/>
        <end position="20"/>
    </location>
</feature>
<feature type="region of interest" description="Disordered" evidence="1">
    <location>
        <begin position="79"/>
        <end position="110"/>
    </location>
</feature>
<evidence type="ECO:0000313" key="3">
    <source>
        <dbReference type="EMBL" id="KAH3780303.1"/>
    </source>
</evidence>
<dbReference type="Proteomes" id="UP000828390">
    <property type="component" value="Unassembled WGS sequence"/>
</dbReference>
<evidence type="ECO:0000313" key="6">
    <source>
        <dbReference type="Proteomes" id="UP000828390"/>
    </source>
</evidence>
<evidence type="ECO:0000313" key="2">
    <source>
        <dbReference type="EMBL" id="KAH3780291.1"/>
    </source>
</evidence>
<evidence type="ECO:0000313" key="4">
    <source>
        <dbReference type="EMBL" id="KAH3780323.1"/>
    </source>
</evidence>
<name>A0A9D4IQM2_DREPO</name>
<reference evidence="3" key="1">
    <citation type="journal article" date="2019" name="bioRxiv">
        <title>The Genome of the Zebra Mussel, Dreissena polymorpha: A Resource for Invasive Species Research.</title>
        <authorList>
            <person name="McCartney M.A."/>
            <person name="Auch B."/>
            <person name="Kono T."/>
            <person name="Mallez S."/>
            <person name="Zhang Y."/>
            <person name="Obille A."/>
            <person name="Becker A."/>
            <person name="Abrahante J.E."/>
            <person name="Garbe J."/>
            <person name="Badalamenti J.P."/>
            <person name="Herman A."/>
            <person name="Mangelson H."/>
            <person name="Liachko I."/>
            <person name="Sullivan S."/>
            <person name="Sone E.D."/>
            <person name="Koren S."/>
            <person name="Silverstein K.A.T."/>
            <person name="Beckman K.B."/>
            <person name="Gohl D.M."/>
        </authorList>
    </citation>
    <scope>NUCLEOTIDE SEQUENCE</scope>
    <source>
        <strain evidence="3">Duluth1</strain>
        <tissue evidence="3">Whole animal</tissue>
    </source>
</reference>
<accession>A0A9D4IQM2</accession>
<gene>
    <name evidence="5" type="ORF">DPMN_102402</name>
    <name evidence="2" type="ORF">DPMN_158104</name>
    <name evidence="3" type="ORF">DPMN_158116</name>
    <name evidence="4" type="ORF">DPMN_158136</name>
</gene>